<comment type="caution">
    <text evidence="3">The sequence shown here is derived from an EMBL/GenBank/DDBJ whole genome shotgun (WGS) entry which is preliminary data.</text>
</comment>
<keyword evidence="1" id="KW-0328">Glycosyltransferase</keyword>
<reference evidence="3 4" key="1">
    <citation type="submission" date="2021-07" db="EMBL/GenBank/DDBJ databases">
        <title>Mesonia aestuariivivens sp. nov., isolated from a tidal flat.</title>
        <authorList>
            <person name="Kim Y.-O."/>
            <person name="Yoon J.-H."/>
        </authorList>
    </citation>
    <scope>NUCLEOTIDE SEQUENCE [LARGE SCALE GENOMIC DNA]</scope>
    <source>
        <strain evidence="3 4">JHPTF-M18</strain>
    </source>
</reference>
<accession>A0ABS6W0K6</accession>
<evidence type="ECO:0000313" key="3">
    <source>
        <dbReference type="EMBL" id="MBW2961390.1"/>
    </source>
</evidence>
<dbReference type="RefSeq" id="WP_219039675.1">
    <property type="nucleotide sequence ID" value="NZ_JAHWDF010000005.1"/>
</dbReference>
<dbReference type="PANTHER" id="PTHR30160">
    <property type="entry name" value="TETRAACYLDISACCHARIDE 4'-KINASE-RELATED"/>
    <property type="match status" value="1"/>
</dbReference>
<evidence type="ECO:0000313" key="4">
    <source>
        <dbReference type="Proteomes" id="UP000719267"/>
    </source>
</evidence>
<evidence type="ECO:0000256" key="1">
    <source>
        <dbReference type="ARBA" id="ARBA00022676"/>
    </source>
</evidence>
<gene>
    <name evidence="3" type="ORF">KW502_06225</name>
</gene>
<evidence type="ECO:0000256" key="2">
    <source>
        <dbReference type="ARBA" id="ARBA00022679"/>
    </source>
</evidence>
<proteinExistence type="predicted"/>
<dbReference type="EMBL" id="JAHWDF010000005">
    <property type="protein sequence ID" value="MBW2961390.1"/>
    <property type="molecule type" value="Genomic_DNA"/>
</dbReference>
<keyword evidence="4" id="KW-1185">Reference proteome</keyword>
<dbReference type="CDD" id="cd03789">
    <property type="entry name" value="GT9_LPS_heptosyltransferase"/>
    <property type="match status" value="1"/>
</dbReference>
<keyword evidence="2" id="KW-0808">Transferase</keyword>
<sequence>MKTKLSLQTAKYLIIQQKMIGDVLTSSIICEAIKQKNPASEVHFLVNVHTTPVIENNPFIDKEVVMTKEIEKSPTKLFHFLQQIKRDNYDVVIDVYSKPVSVLIAKFSKAQLKIGYKKWYSKLVYNELYTYKTKADTNAGLAVENRMNLLQSLDHSYPVAIKPKIYLTEKEITSARKILHQENLLNKPLFMIGVLGSSEEKSYPLSYLAEVLNKIIETTGAELLFNYIPKQKETVERLIKLCKLETQHRIHYSIYGKSLREFMALTSLCSAFIGNEGGAVNMAKALEVPTFSIFAPFTKRAAWSLYENNKNVSVHLEDYYPENYKKYNLKEIREEASSYYKMFKAEFFLKKLESYLKNIL</sequence>
<name>A0ABS6W0K6_9FLAO</name>
<protein>
    <submittedName>
        <fullName evidence="3">Lipopolysaccharide heptosyltransferase family protein</fullName>
    </submittedName>
</protein>
<dbReference type="PANTHER" id="PTHR30160:SF7">
    <property type="entry name" value="ADP-HEPTOSE--LPS HEPTOSYLTRANSFERASE 2"/>
    <property type="match status" value="1"/>
</dbReference>
<dbReference type="InterPro" id="IPR051199">
    <property type="entry name" value="LPS_LOS_Heptosyltrfase"/>
</dbReference>
<organism evidence="3 4">
    <name type="scientific">Mesonia aestuariivivens</name>
    <dbReference type="NCBI Taxonomy" id="2796128"/>
    <lineage>
        <taxon>Bacteria</taxon>
        <taxon>Pseudomonadati</taxon>
        <taxon>Bacteroidota</taxon>
        <taxon>Flavobacteriia</taxon>
        <taxon>Flavobacteriales</taxon>
        <taxon>Flavobacteriaceae</taxon>
        <taxon>Mesonia</taxon>
    </lineage>
</organism>
<dbReference type="Proteomes" id="UP000719267">
    <property type="component" value="Unassembled WGS sequence"/>
</dbReference>
<dbReference type="Pfam" id="PF01075">
    <property type="entry name" value="Glyco_transf_9"/>
    <property type="match status" value="1"/>
</dbReference>
<dbReference type="InterPro" id="IPR002201">
    <property type="entry name" value="Glyco_trans_9"/>
</dbReference>